<evidence type="ECO:0000256" key="1">
    <source>
        <dbReference type="ARBA" id="ARBA00004173"/>
    </source>
</evidence>
<evidence type="ECO:0000259" key="3">
    <source>
        <dbReference type="PROSITE" id="PS51286"/>
    </source>
</evidence>
<dbReference type="Proteomes" id="UP001153269">
    <property type="component" value="Unassembled WGS sequence"/>
</dbReference>
<accession>A0A9N7YJT3</accession>
<evidence type="ECO:0000313" key="5">
    <source>
        <dbReference type="Proteomes" id="UP001153269"/>
    </source>
</evidence>
<keyword evidence="5" id="KW-1185">Reference proteome</keyword>
<dbReference type="SMART" id="SM00952">
    <property type="entry name" value="RAP"/>
    <property type="match status" value="1"/>
</dbReference>
<dbReference type="PANTHER" id="PTHR21228">
    <property type="entry name" value="FAST LEU-RICH DOMAIN-CONTAINING"/>
    <property type="match status" value="1"/>
</dbReference>
<feature type="domain" description="RAP" evidence="3">
    <location>
        <begin position="630"/>
        <end position="688"/>
    </location>
</feature>
<dbReference type="SUPFAM" id="SSF48371">
    <property type="entry name" value="ARM repeat"/>
    <property type="match status" value="1"/>
</dbReference>
<dbReference type="InterPro" id="IPR050870">
    <property type="entry name" value="FAST_kinase"/>
</dbReference>
<evidence type="ECO:0000313" key="4">
    <source>
        <dbReference type="EMBL" id="CAB1426784.1"/>
    </source>
</evidence>
<organism evidence="4 5">
    <name type="scientific">Pleuronectes platessa</name>
    <name type="common">European plaice</name>
    <dbReference type="NCBI Taxonomy" id="8262"/>
    <lineage>
        <taxon>Eukaryota</taxon>
        <taxon>Metazoa</taxon>
        <taxon>Chordata</taxon>
        <taxon>Craniata</taxon>
        <taxon>Vertebrata</taxon>
        <taxon>Euteleostomi</taxon>
        <taxon>Actinopterygii</taxon>
        <taxon>Neopterygii</taxon>
        <taxon>Teleostei</taxon>
        <taxon>Neoteleostei</taxon>
        <taxon>Acanthomorphata</taxon>
        <taxon>Carangaria</taxon>
        <taxon>Pleuronectiformes</taxon>
        <taxon>Pleuronectoidei</taxon>
        <taxon>Pleuronectidae</taxon>
        <taxon>Pleuronectes</taxon>
    </lineage>
</organism>
<dbReference type="GO" id="GO:0003723">
    <property type="term" value="F:RNA binding"/>
    <property type="evidence" value="ECO:0007669"/>
    <property type="project" value="TreeGrafter"/>
</dbReference>
<sequence>MDQLFGFTSVVLTPVWNGTARPYQEAAHVNTWVAYTSHHECYQTLRVSSVTSCCSTTQPRCLSDGSPCYITDTTMKSVSCLSSSVRAACHHTSACSLLSPSLVRCPNVPGRSVVVQQPRVTALRPYHSMYLNSAVASAAPVPTPVSLPARGDDVHQVVRRTPPAAAPHLSPYRPHIKQQGSAAAGVSIQSLFEGDVIPELCSRLADSPSNDRAEGLATLLGACAEFGLGAQSPVVQRLTRECLLLLCKGDIGVAQLCHLGEVAHNLEGRQSAVVTEVLNSIGAAVEEDAASPDEAVRVYALLALCYDPASQRQTLLLSTLHRHTQRLVHRLKASQVSEVLQALLKLQQRQNISLVLRLIHRASQLFSVFSDDEIIKVLSALMILGQHHAELLAAMEKHLPGRLGECDPELISTVMEYCLQMRCRSEPIFEAVAENFVRHAERHTTLQIAKQTVAMGRLNYLPQCSSQMFQKLESILSTRFSQFQPRSLIEVLHACIHLERFPLNYTSQVFSPYFLQRLQAQGDPLDRKALAQLTQLHLSTSLECKHYWGPKLPPYLHVKKFSSVDQAFETPMDGLMYKLVKGPLSRLLGGKFYSTSIVTPSGYTIDVEISLDEDGYVLPLPQWDRTDRRMALCLDGKGHFCSNTRHLLGKEATKRRHLRRMGYEVVQIPYFELEKLRTQKEQIQYLQNKIFPTIFKFNR</sequence>
<keyword evidence="2" id="KW-0496">Mitochondrion</keyword>
<dbReference type="GO" id="GO:0044528">
    <property type="term" value="P:regulation of mitochondrial mRNA stability"/>
    <property type="evidence" value="ECO:0007669"/>
    <property type="project" value="InterPro"/>
</dbReference>
<dbReference type="EMBL" id="CADEAL010000915">
    <property type="protein sequence ID" value="CAB1426784.1"/>
    <property type="molecule type" value="Genomic_DNA"/>
</dbReference>
<dbReference type="GO" id="GO:0000963">
    <property type="term" value="P:mitochondrial RNA processing"/>
    <property type="evidence" value="ECO:0007669"/>
    <property type="project" value="TreeGrafter"/>
</dbReference>
<evidence type="ECO:0000256" key="2">
    <source>
        <dbReference type="ARBA" id="ARBA00023128"/>
    </source>
</evidence>
<dbReference type="Pfam" id="PF08373">
    <property type="entry name" value="RAP"/>
    <property type="match status" value="1"/>
</dbReference>
<dbReference type="InterPro" id="IPR013584">
    <property type="entry name" value="RAP"/>
</dbReference>
<dbReference type="PROSITE" id="PS51286">
    <property type="entry name" value="RAP"/>
    <property type="match status" value="1"/>
</dbReference>
<proteinExistence type="predicted"/>
<gene>
    <name evidence="4" type="ORF">PLEPLA_LOCUS14722</name>
</gene>
<dbReference type="Pfam" id="PF06743">
    <property type="entry name" value="FAST_1"/>
    <property type="match status" value="1"/>
</dbReference>
<dbReference type="Pfam" id="PF08368">
    <property type="entry name" value="FAST_2"/>
    <property type="match status" value="1"/>
</dbReference>
<name>A0A9N7YJT3_PLEPL</name>
<dbReference type="InterPro" id="IPR013579">
    <property type="entry name" value="FAST_2"/>
</dbReference>
<protein>
    <recommendedName>
        <fullName evidence="3">RAP domain-containing protein</fullName>
    </recommendedName>
</protein>
<dbReference type="GO" id="GO:0035770">
    <property type="term" value="C:ribonucleoprotein granule"/>
    <property type="evidence" value="ECO:0007669"/>
    <property type="project" value="TreeGrafter"/>
</dbReference>
<dbReference type="GO" id="GO:0005759">
    <property type="term" value="C:mitochondrial matrix"/>
    <property type="evidence" value="ECO:0007669"/>
    <property type="project" value="TreeGrafter"/>
</dbReference>
<dbReference type="PANTHER" id="PTHR21228:SF9">
    <property type="entry name" value="FAST KINASE DOMAIN-CONTAINING PROTEIN 3, MITOCHONDRIAL"/>
    <property type="match status" value="1"/>
</dbReference>
<reference evidence="4" key="1">
    <citation type="submission" date="2020-03" db="EMBL/GenBank/DDBJ databases">
        <authorList>
            <person name="Weist P."/>
        </authorList>
    </citation>
    <scope>NUCLEOTIDE SEQUENCE</scope>
</reference>
<comment type="subcellular location">
    <subcellularLocation>
        <location evidence="1">Mitochondrion</location>
    </subcellularLocation>
</comment>
<dbReference type="AlphaFoldDB" id="A0A9N7YJT3"/>
<dbReference type="InterPro" id="IPR016024">
    <property type="entry name" value="ARM-type_fold"/>
</dbReference>
<dbReference type="InterPro" id="IPR010622">
    <property type="entry name" value="FAST_Leu-rich"/>
</dbReference>
<comment type="caution">
    <text evidence="4">The sequence shown here is derived from an EMBL/GenBank/DDBJ whole genome shotgun (WGS) entry which is preliminary data.</text>
</comment>